<organism evidence="12 13">
    <name type="scientific">Sphingobacterium cellulitidis</name>
    <dbReference type="NCBI Taxonomy" id="1768011"/>
    <lineage>
        <taxon>Bacteria</taxon>
        <taxon>Pseudomonadati</taxon>
        <taxon>Bacteroidota</taxon>
        <taxon>Sphingobacteriia</taxon>
        <taxon>Sphingobacteriales</taxon>
        <taxon>Sphingobacteriaceae</taxon>
        <taxon>Sphingobacterium</taxon>
    </lineage>
</organism>
<dbReference type="NCBIfam" id="TIGR00681">
    <property type="entry name" value="kdpC"/>
    <property type="match status" value="1"/>
</dbReference>
<evidence type="ECO:0000256" key="5">
    <source>
        <dbReference type="ARBA" id="ARBA00022741"/>
    </source>
</evidence>
<dbReference type="Pfam" id="PF02669">
    <property type="entry name" value="KdpC"/>
    <property type="match status" value="1"/>
</dbReference>
<keyword evidence="13" id="KW-1185">Reference proteome</keyword>
<comment type="subcellular location">
    <subcellularLocation>
        <location evidence="11">Cell membrane</location>
        <topology evidence="11">Single-pass membrane protein</topology>
    </subcellularLocation>
</comment>
<comment type="similarity">
    <text evidence="11">Belongs to the KdpC family.</text>
</comment>
<evidence type="ECO:0000256" key="3">
    <source>
        <dbReference type="ARBA" id="ARBA00022538"/>
    </source>
</evidence>
<accession>A0A8H9G1F1</accession>
<comment type="function">
    <text evidence="11">Part of the high-affinity ATP-driven potassium transport (or Kdp) system, which catalyzes the hydrolysis of ATP coupled with the electrogenic transport of potassium into the cytoplasm. This subunit acts as a catalytic chaperone that increases the ATP-binding affinity of the ATP-hydrolyzing subunit KdpB by the formation of a transient KdpB/KdpC/ATP ternary complex.</text>
</comment>
<evidence type="ECO:0000256" key="2">
    <source>
        <dbReference type="ARBA" id="ARBA00022475"/>
    </source>
</evidence>
<reference evidence="12" key="2">
    <citation type="submission" date="2020-09" db="EMBL/GenBank/DDBJ databases">
        <authorList>
            <person name="Sun Q."/>
            <person name="Zhou Y."/>
        </authorList>
    </citation>
    <scope>NUCLEOTIDE SEQUENCE</scope>
    <source>
        <strain evidence="12">CGMCC 1.15966</strain>
    </source>
</reference>
<dbReference type="PIRSF" id="PIRSF001296">
    <property type="entry name" value="K_ATPase_KdpC"/>
    <property type="match status" value="1"/>
</dbReference>
<sequence length="195" mass="21450">MKAHLLPALKMTVLTFVLFAIAYPFVVWAIAQLSPNQGKGFVIEANGKTYYKNIGQKFTDDKYFWSRPSAVEYDAAGSGASNKAGSNPEYIQEVEGRITHFLSQNPKVNREQIPTEIVTASGSGLDPHLSVNALEIQVPRIAQLRGLEEPELIDLITEHTEKPLWGMFGPTKVNVLELNLALDALASEKGVQNAQ</sequence>
<evidence type="ECO:0000313" key="12">
    <source>
        <dbReference type="EMBL" id="GGE27712.1"/>
    </source>
</evidence>
<dbReference type="NCBIfam" id="NF001454">
    <property type="entry name" value="PRK00315.1"/>
    <property type="match status" value="1"/>
</dbReference>
<comment type="caution">
    <text evidence="12">The sequence shown here is derived from an EMBL/GenBank/DDBJ whole genome shotgun (WGS) entry which is preliminary data.</text>
</comment>
<evidence type="ECO:0000256" key="1">
    <source>
        <dbReference type="ARBA" id="ARBA00022448"/>
    </source>
</evidence>
<dbReference type="PANTHER" id="PTHR30042">
    <property type="entry name" value="POTASSIUM-TRANSPORTING ATPASE C CHAIN"/>
    <property type="match status" value="1"/>
</dbReference>
<name>A0A8H9G1F1_9SPHI</name>
<dbReference type="AlphaFoldDB" id="A0A8H9G1F1"/>
<evidence type="ECO:0000256" key="11">
    <source>
        <dbReference type="HAMAP-Rule" id="MF_00276"/>
    </source>
</evidence>
<comment type="subunit">
    <text evidence="11">The system is composed of three essential subunits: KdpA, KdpB and KdpC.</text>
</comment>
<dbReference type="GO" id="GO:0005886">
    <property type="term" value="C:plasma membrane"/>
    <property type="evidence" value="ECO:0007669"/>
    <property type="project" value="UniProtKB-SubCell"/>
</dbReference>
<evidence type="ECO:0000256" key="10">
    <source>
        <dbReference type="ARBA" id="ARBA00023136"/>
    </source>
</evidence>
<keyword evidence="5 11" id="KW-0547">Nucleotide-binding</keyword>
<evidence type="ECO:0000256" key="6">
    <source>
        <dbReference type="ARBA" id="ARBA00022840"/>
    </source>
</evidence>
<dbReference type="GO" id="GO:0005524">
    <property type="term" value="F:ATP binding"/>
    <property type="evidence" value="ECO:0007669"/>
    <property type="project" value="UniProtKB-UniRule"/>
</dbReference>
<keyword evidence="6 11" id="KW-0067">ATP-binding</keyword>
<reference evidence="12" key="1">
    <citation type="journal article" date="2014" name="Int. J. Syst. Evol. Microbiol.">
        <title>Complete genome sequence of Corynebacterium casei LMG S-19264T (=DSM 44701T), isolated from a smear-ripened cheese.</title>
        <authorList>
            <consortium name="US DOE Joint Genome Institute (JGI-PGF)"/>
            <person name="Walter F."/>
            <person name="Albersmeier A."/>
            <person name="Kalinowski J."/>
            <person name="Ruckert C."/>
        </authorList>
    </citation>
    <scope>NUCLEOTIDE SEQUENCE</scope>
    <source>
        <strain evidence="12">CGMCC 1.15966</strain>
    </source>
</reference>
<dbReference type="GO" id="GO:0008556">
    <property type="term" value="F:P-type potassium transmembrane transporter activity"/>
    <property type="evidence" value="ECO:0007669"/>
    <property type="project" value="InterPro"/>
</dbReference>
<keyword evidence="8 11" id="KW-1133">Transmembrane helix</keyword>
<gene>
    <name evidence="11 12" type="primary">kdpC</name>
    <name evidence="12" type="ORF">GCM10011516_26700</name>
</gene>
<dbReference type="Proteomes" id="UP000614460">
    <property type="component" value="Unassembled WGS sequence"/>
</dbReference>
<evidence type="ECO:0000256" key="7">
    <source>
        <dbReference type="ARBA" id="ARBA00022958"/>
    </source>
</evidence>
<keyword evidence="7 11" id="KW-0630">Potassium</keyword>
<evidence type="ECO:0000313" key="13">
    <source>
        <dbReference type="Proteomes" id="UP000614460"/>
    </source>
</evidence>
<dbReference type="InterPro" id="IPR003820">
    <property type="entry name" value="KdpC"/>
</dbReference>
<keyword evidence="2 11" id="KW-1003">Cell membrane</keyword>
<evidence type="ECO:0000256" key="8">
    <source>
        <dbReference type="ARBA" id="ARBA00022989"/>
    </source>
</evidence>
<evidence type="ECO:0000256" key="9">
    <source>
        <dbReference type="ARBA" id="ARBA00023065"/>
    </source>
</evidence>
<dbReference type="PANTHER" id="PTHR30042:SF2">
    <property type="entry name" value="POTASSIUM-TRANSPORTING ATPASE KDPC SUBUNIT"/>
    <property type="match status" value="1"/>
</dbReference>
<protein>
    <recommendedName>
        <fullName evidence="11">Potassium-transporting ATPase KdpC subunit</fullName>
    </recommendedName>
    <alternativeName>
        <fullName evidence="11">ATP phosphohydrolase [potassium-transporting] C chain</fullName>
    </alternativeName>
    <alternativeName>
        <fullName evidence="11">Potassium-binding and translocating subunit C</fullName>
    </alternativeName>
    <alternativeName>
        <fullName evidence="11">Potassium-translocating ATPase C chain</fullName>
    </alternativeName>
</protein>
<proteinExistence type="inferred from homology"/>
<keyword evidence="3 11" id="KW-0633">Potassium transport</keyword>
<keyword evidence="4 11" id="KW-0812">Transmembrane</keyword>
<dbReference type="RefSeq" id="WP_094257982.1">
    <property type="nucleotide sequence ID" value="NZ_BMKM01000007.1"/>
</dbReference>
<keyword evidence="9 11" id="KW-0406">Ion transport</keyword>
<keyword evidence="10 11" id="KW-0472">Membrane</keyword>
<keyword evidence="1 11" id="KW-0813">Transport</keyword>
<dbReference type="HAMAP" id="MF_00276">
    <property type="entry name" value="KdpC"/>
    <property type="match status" value="1"/>
</dbReference>
<evidence type="ECO:0000256" key="4">
    <source>
        <dbReference type="ARBA" id="ARBA00022692"/>
    </source>
</evidence>
<dbReference type="EMBL" id="BMKM01000007">
    <property type="protein sequence ID" value="GGE27712.1"/>
    <property type="molecule type" value="Genomic_DNA"/>
</dbReference>